<name>A0A5N0V4N9_9PSEU</name>
<accession>A0A5N0V4N9</accession>
<keyword evidence="1" id="KW-0812">Transmembrane</keyword>
<dbReference type="EMBL" id="VMNW02000017">
    <property type="protein sequence ID" value="KAA9161379.1"/>
    <property type="molecule type" value="Genomic_DNA"/>
</dbReference>
<keyword evidence="3" id="KW-1185">Reference proteome</keyword>
<reference evidence="2" key="1">
    <citation type="submission" date="2019-09" db="EMBL/GenBank/DDBJ databases">
        <authorList>
            <person name="Teo W.F.A."/>
            <person name="Duangmal K."/>
        </authorList>
    </citation>
    <scope>NUCLEOTIDE SEQUENCE [LARGE SCALE GENOMIC DNA]</scope>
    <source>
        <strain evidence="2">K81G1</strain>
    </source>
</reference>
<dbReference type="RefSeq" id="WP_144748388.1">
    <property type="nucleotide sequence ID" value="NZ_VMNW02000017.1"/>
</dbReference>
<dbReference type="OrthoDB" id="3625426at2"/>
<evidence type="ECO:0000313" key="3">
    <source>
        <dbReference type="Proteomes" id="UP000319769"/>
    </source>
</evidence>
<keyword evidence="1" id="KW-1133">Transmembrane helix</keyword>
<organism evidence="2 3">
    <name type="scientific">Amycolatopsis acidicola</name>
    <dbReference type="NCBI Taxonomy" id="2596893"/>
    <lineage>
        <taxon>Bacteria</taxon>
        <taxon>Bacillati</taxon>
        <taxon>Actinomycetota</taxon>
        <taxon>Actinomycetes</taxon>
        <taxon>Pseudonocardiales</taxon>
        <taxon>Pseudonocardiaceae</taxon>
        <taxon>Amycolatopsis</taxon>
    </lineage>
</organism>
<feature type="transmembrane region" description="Helical" evidence="1">
    <location>
        <begin position="171"/>
        <end position="192"/>
    </location>
</feature>
<evidence type="ECO:0000313" key="2">
    <source>
        <dbReference type="EMBL" id="KAA9161379.1"/>
    </source>
</evidence>
<dbReference type="AlphaFoldDB" id="A0A5N0V4N9"/>
<evidence type="ECO:0000256" key="1">
    <source>
        <dbReference type="SAM" id="Phobius"/>
    </source>
</evidence>
<feature type="transmembrane region" description="Helical" evidence="1">
    <location>
        <begin position="69"/>
        <end position="89"/>
    </location>
</feature>
<sequence length="201" mass="20957">MAASPADVFARRLGLRTGRLTAVCGLVAIVAAAVVFLLPPHSTIAAIVLGIAGVAAFGLGMARQAGGPWWALVTSLIVAGLLFAALTIAGRGVVLHAFGVAESCEVTQRQEVDTQSRYQHYGFVHTLSCPRAGTLIIRTDSTDRQRQGSQAEVLDDPGGLLEPDFAGRHGLLVDVPALVVSIGLVAANVVFVRRVAIRAKS</sequence>
<gene>
    <name evidence="2" type="ORF">FPZ12_014665</name>
</gene>
<protein>
    <submittedName>
        <fullName evidence="2">Uncharacterized protein</fullName>
    </submittedName>
</protein>
<proteinExistence type="predicted"/>
<feature type="transmembrane region" description="Helical" evidence="1">
    <location>
        <begin position="44"/>
        <end position="62"/>
    </location>
</feature>
<comment type="caution">
    <text evidence="2">The sequence shown here is derived from an EMBL/GenBank/DDBJ whole genome shotgun (WGS) entry which is preliminary data.</text>
</comment>
<dbReference type="Proteomes" id="UP000319769">
    <property type="component" value="Unassembled WGS sequence"/>
</dbReference>
<feature type="transmembrane region" description="Helical" evidence="1">
    <location>
        <begin position="20"/>
        <end position="38"/>
    </location>
</feature>
<keyword evidence="1" id="KW-0472">Membrane</keyword>